<comment type="function">
    <text evidence="5">An accessory protein needed during the final step in the assembly of 30S ribosomal subunit, possibly for assembly of the head region. Essential for efficient processing of 16S rRNA. May be needed both before and after RbfA during the maturation of 16S rRNA. It has affinity for free ribosomal 30S subunits but not for 70S ribosomes.</text>
</comment>
<dbReference type="InterPro" id="IPR056792">
    <property type="entry name" value="PRC_RimM"/>
</dbReference>
<dbReference type="GO" id="GO:0043022">
    <property type="term" value="F:ribosome binding"/>
    <property type="evidence" value="ECO:0007669"/>
    <property type="project" value="InterPro"/>
</dbReference>
<dbReference type="EMBL" id="JAAIJQ010000002">
    <property type="protein sequence ID" value="NEV60470.1"/>
    <property type="molecule type" value="Genomic_DNA"/>
</dbReference>
<dbReference type="SUPFAM" id="SSF50447">
    <property type="entry name" value="Translation proteins"/>
    <property type="match status" value="1"/>
</dbReference>
<keyword evidence="2 5" id="KW-0690">Ribosome biogenesis</keyword>
<dbReference type="Gene3D" id="2.40.30.60">
    <property type="entry name" value="RimM"/>
    <property type="match status" value="1"/>
</dbReference>
<dbReference type="InterPro" id="IPR011033">
    <property type="entry name" value="PRC_barrel-like_sf"/>
</dbReference>
<evidence type="ECO:0000313" key="8">
    <source>
        <dbReference type="EMBL" id="NEV60470.1"/>
    </source>
</evidence>
<dbReference type="PANTHER" id="PTHR33692:SF1">
    <property type="entry name" value="RIBOSOME MATURATION FACTOR RIMM"/>
    <property type="match status" value="1"/>
</dbReference>
<comment type="subunit">
    <text evidence="5">Binds ribosomal protein uS19.</text>
</comment>
<evidence type="ECO:0000256" key="3">
    <source>
        <dbReference type="ARBA" id="ARBA00022552"/>
    </source>
</evidence>
<dbReference type="RefSeq" id="WP_164450515.1">
    <property type="nucleotide sequence ID" value="NZ_JAAIJQ010000002.1"/>
</dbReference>
<evidence type="ECO:0000313" key="9">
    <source>
        <dbReference type="Proteomes" id="UP000483379"/>
    </source>
</evidence>
<sequence>MSGQTESSRIVLGRISGVYGIKGWVKVFSETDPREGILRYQPWLLGPDAEPSRVAEGKRHGKGVIARLEKCTDRDQATALVGREIAIRRSQLPPPRPDEFYWIDLEGLDVETGAGTALGRISHLFSTGVNDVMVVQGDRERLIPFDWENVVREVDFEHRRIRVSWDPDF</sequence>
<evidence type="ECO:0000259" key="6">
    <source>
        <dbReference type="Pfam" id="PF01782"/>
    </source>
</evidence>
<dbReference type="Pfam" id="PF01782">
    <property type="entry name" value="RimM"/>
    <property type="match status" value="1"/>
</dbReference>
<dbReference type="InterPro" id="IPR009000">
    <property type="entry name" value="Transl_B-barrel_sf"/>
</dbReference>
<comment type="subcellular location">
    <subcellularLocation>
        <location evidence="5">Cytoplasm</location>
    </subcellularLocation>
</comment>
<dbReference type="HAMAP" id="MF_00014">
    <property type="entry name" value="Ribosome_mat_RimM"/>
    <property type="match status" value="1"/>
</dbReference>
<dbReference type="Gene3D" id="2.30.30.240">
    <property type="entry name" value="PRC-barrel domain"/>
    <property type="match status" value="1"/>
</dbReference>
<dbReference type="GO" id="GO:0006364">
    <property type="term" value="P:rRNA processing"/>
    <property type="evidence" value="ECO:0007669"/>
    <property type="project" value="UniProtKB-UniRule"/>
</dbReference>
<evidence type="ECO:0000256" key="2">
    <source>
        <dbReference type="ARBA" id="ARBA00022517"/>
    </source>
</evidence>
<evidence type="ECO:0000256" key="5">
    <source>
        <dbReference type="HAMAP-Rule" id="MF_00014"/>
    </source>
</evidence>
<evidence type="ECO:0000256" key="4">
    <source>
        <dbReference type="ARBA" id="ARBA00023186"/>
    </source>
</evidence>
<evidence type="ECO:0000256" key="1">
    <source>
        <dbReference type="ARBA" id="ARBA00022490"/>
    </source>
</evidence>
<dbReference type="GO" id="GO:0005737">
    <property type="term" value="C:cytoplasm"/>
    <property type="evidence" value="ECO:0007669"/>
    <property type="project" value="UniProtKB-SubCell"/>
</dbReference>
<reference evidence="8 9" key="1">
    <citation type="submission" date="2020-02" db="EMBL/GenBank/DDBJ databases">
        <title>Genome sequences of Thiorhodococcus mannitoliphagus and Thiorhodococcus minor, purple sulfur photosynthetic bacteria in the gammaproteobacterial family, Chromatiaceae.</title>
        <authorList>
            <person name="Aviles F.A."/>
            <person name="Meyer T.E."/>
            <person name="Kyndt J.A."/>
        </authorList>
    </citation>
    <scope>NUCLEOTIDE SEQUENCE [LARGE SCALE GENOMIC DNA]</scope>
    <source>
        <strain evidence="8 9">DSM 11518</strain>
    </source>
</reference>
<dbReference type="AlphaFoldDB" id="A0A6M0JSH6"/>
<keyword evidence="9" id="KW-1185">Reference proteome</keyword>
<keyword evidence="4 5" id="KW-0143">Chaperone</keyword>
<dbReference type="InterPro" id="IPR036976">
    <property type="entry name" value="RimM_N_sf"/>
</dbReference>
<dbReference type="GO" id="GO:0005840">
    <property type="term" value="C:ribosome"/>
    <property type="evidence" value="ECO:0007669"/>
    <property type="project" value="InterPro"/>
</dbReference>
<protein>
    <recommendedName>
        <fullName evidence="5">Ribosome maturation factor RimM</fullName>
    </recommendedName>
</protein>
<comment type="similarity">
    <text evidence="5">Belongs to the RimM family.</text>
</comment>
<comment type="caution">
    <text evidence="8">The sequence shown here is derived from an EMBL/GenBank/DDBJ whole genome shotgun (WGS) entry which is preliminary data.</text>
</comment>
<dbReference type="InterPro" id="IPR011961">
    <property type="entry name" value="RimM"/>
</dbReference>
<feature type="domain" description="RimM N-terminal" evidence="6">
    <location>
        <begin position="12"/>
        <end position="91"/>
    </location>
</feature>
<keyword evidence="3 5" id="KW-0698">rRNA processing</keyword>
<gene>
    <name evidence="5 8" type="primary">rimM</name>
    <name evidence="8" type="ORF">G3446_00950</name>
</gene>
<dbReference type="SUPFAM" id="SSF50346">
    <property type="entry name" value="PRC-barrel domain"/>
    <property type="match status" value="1"/>
</dbReference>
<dbReference type="Proteomes" id="UP000483379">
    <property type="component" value="Unassembled WGS sequence"/>
</dbReference>
<proteinExistence type="inferred from homology"/>
<dbReference type="InterPro" id="IPR002676">
    <property type="entry name" value="RimM_N"/>
</dbReference>
<dbReference type="GO" id="GO:0042274">
    <property type="term" value="P:ribosomal small subunit biogenesis"/>
    <property type="evidence" value="ECO:0007669"/>
    <property type="project" value="UniProtKB-UniRule"/>
</dbReference>
<comment type="domain">
    <text evidence="5">The PRC barrel domain binds ribosomal protein uS19.</text>
</comment>
<dbReference type="NCBIfam" id="TIGR02273">
    <property type="entry name" value="16S_RimM"/>
    <property type="match status" value="1"/>
</dbReference>
<name>A0A6M0JSH6_9GAMM</name>
<accession>A0A6M0JSH6</accession>
<dbReference type="PANTHER" id="PTHR33692">
    <property type="entry name" value="RIBOSOME MATURATION FACTOR RIMM"/>
    <property type="match status" value="1"/>
</dbReference>
<keyword evidence="1 5" id="KW-0963">Cytoplasm</keyword>
<evidence type="ECO:0000259" key="7">
    <source>
        <dbReference type="Pfam" id="PF24986"/>
    </source>
</evidence>
<dbReference type="Pfam" id="PF24986">
    <property type="entry name" value="PRC_RimM"/>
    <property type="match status" value="1"/>
</dbReference>
<feature type="domain" description="Ribosome maturation factor RimM PRC barrel" evidence="7">
    <location>
        <begin position="102"/>
        <end position="166"/>
    </location>
</feature>
<organism evidence="8 9">
    <name type="scientific">Thiorhodococcus minor</name>
    <dbReference type="NCBI Taxonomy" id="57489"/>
    <lineage>
        <taxon>Bacteria</taxon>
        <taxon>Pseudomonadati</taxon>
        <taxon>Pseudomonadota</taxon>
        <taxon>Gammaproteobacteria</taxon>
        <taxon>Chromatiales</taxon>
        <taxon>Chromatiaceae</taxon>
        <taxon>Thiorhodococcus</taxon>
    </lineage>
</organism>